<dbReference type="PROSITE" id="PS51736">
    <property type="entry name" value="RECOMBINASES_3"/>
    <property type="match status" value="1"/>
</dbReference>
<feature type="region of interest" description="Disordered" evidence="4">
    <location>
        <begin position="170"/>
        <end position="201"/>
    </location>
</feature>
<dbReference type="InterPro" id="IPR050639">
    <property type="entry name" value="SSR_resolvase"/>
</dbReference>
<dbReference type="Pfam" id="PF00239">
    <property type="entry name" value="Resolvase"/>
    <property type="match status" value="1"/>
</dbReference>
<dbReference type="AlphaFoldDB" id="A0A4R5L5P6"/>
<proteinExistence type="inferred from homology"/>
<keyword evidence="2" id="KW-0238">DNA-binding</keyword>
<organism evidence="6 7">
    <name type="scientific">Paraburkholderia guartelaensis</name>
    <dbReference type="NCBI Taxonomy" id="2546446"/>
    <lineage>
        <taxon>Bacteria</taxon>
        <taxon>Pseudomonadati</taxon>
        <taxon>Pseudomonadota</taxon>
        <taxon>Betaproteobacteria</taxon>
        <taxon>Burkholderiales</taxon>
        <taxon>Burkholderiaceae</taxon>
        <taxon>Paraburkholderia</taxon>
    </lineage>
</organism>
<feature type="domain" description="Resolvase/invertase-type recombinase catalytic" evidence="5">
    <location>
        <begin position="47"/>
        <end position="187"/>
    </location>
</feature>
<dbReference type="Proteomes" id="UP000295606">
    <property type="component" value="Unassembled WGS sequence"/>
</dbReference>
<dbReference type="InterPro" id="IPR009057">
    <property type="entry name" value="Homeodomain-like_sf"/>
</dbReference>
<evidence type="ECO:0000259" key="5">
    <source>
        <dbReference type="PROSITE" id="PS51736"/>
    </source>
</evidence>
<dbReference type="InterPro" id="IPR006119">
    <property type="entry name" value="Resolv_N"/>
</dbReference>
<dbReference type="SUPFAM" id="SSF53041">
    <property type="entry name" value="Resolvase-like"/>
    <property type="match status" value="1"/>
</dbReference>
<dbReference type="InterPro" id="IPR036162">
    <property type="entry name" value="Resolvase-like_N_sf"/>
</dbReference>
<reference evidence="6 7" key="1">
    <citation type="submission" date="2019-03" db="EMBL/GenBank/DDBJ databases">
        <title>Paraburkholderia sp. isolated from native Mimosa gymnas in Guartela State Park, Brazil.</title>
        <authorList>
            <person name="Paulitsch F."/>
            <person name="Hungria M."/>
            <person name="Delamuta J.R.M."/>
            <person name="Ribeiro R.A."/>
            <person name="Dall'Agnol R."/>
            <person name="Silva J.S.B."/>
        </authorList>
    </citation>
    <scope>NUCLEOTIDE SEQUENCE [LARGE SCALE GENOMIC DNA]</scope>
    <source>
        <strain evidence="6 7">CNPSo 3008</strain>
    </source>
</reference>
<dbReference type="Gene3D" id="3.40.50.1390">
    <property type="entry name" value="Resolvase, N-terminal catalytic domain"/>
    <property type="match status" value="1"/>
</dbReference>
<evidence type="ECO:0000256" key="4">
    <source>
        <dbReference type="SAM" id="MobiDB-lite"/>
    </source>
</evidence>
<dbReference type="GO" id="GO:0000150">
    <property type="term" value="F:DNA strand exchange activity"/>
    <property type="evidence" value="ECO:0007669"/>
    <property type="project" value="InterPro"/>
</dbReference>
<dbReference type="PANTHER" id="PTHR30461:SF2">
    <property type="entry name" value="SERINE RECOMBINASE PINE-RELATED"/>
    <property type="match status" value="1"/>
</dbReference>
<dbReference type="EMBL" id="SMOD01000031">
    <property type="protein sequence ID" value="TDG04124.1"/>
    <property type="molecule type" value="Genomic_DNA"/>
</dbReference>
<comment type="similarity">
    <text evidence="1">Belongs to the site-specific recombinase resolvase family.</text>
</comment>
<dbReference type="Gene3D" id="1.10.10.60">
    <property type="entry name" value="Homeodomain-like"/>
    <property type="match status" value="1"/>
</dbReference>
<evidence type="ECO:0000256" key="2">
    <source>
        <dbReference type="ARBA" id="ARBA00023125"/>
    </source>
</evidence>
<name>A0A4R5L5P6_9BURK</name>
<accession>A0A4R5L5P6</accession>
<dbReference type="InterPro" id="IPR006120">
    <property type="entry name" value="Resolvase_HTH_dom"/>
</dbReference>
<evidence type="ECO:0000313" key="6">
    <source>
        <dbReference type="EMBL" id="TDG04124.1"/>
    </source>
</evidence>
<evidence type="ECO:0000256" key="1">
    <source>
        <dbReference type="ARBA" id="ARBA00009913"/>
    </source>
</evidence>
<dbReference type="Pfam" id="PF02796">
    <property type="entry name" value="HTH_7"/>
    <property type="match status" value="1"/>
</dbReference>
<sequence>MWSSRGRRVSTRTSRSRSSSKTCWRLSRACAASSRAAGRVREPRVQRTFFYINGAGNSEVPERELIQLDKAGYTVALNRVAVDTVAPYVAAAERPALTRLLGRIAPEDEVVVLQLSALGCNARDVLSTLLNCRKGKIGVRCVELGGVDLAGRPEPQAVKMLRAVVRMEAATRSERSRNGLKAARSNGRPTGRPASLSAPDRARVMSSLGSGLSVSEVARRFGTSRQTVLRIRAAAGAPGFK</sequence>
<dbReference type="SUPFAM" id="SSF46689">
    <property type="entry name" value="Homeodomain-like"/>
    <property type="match status" value="1"/>
</dbReference>
<dbReference type="SMART" id="SM00857">
    <property type="entry name" value="Resolvase"/>
    <property type="match status" value="1"/>
</dbReference>
<keyword evidence="3" id="KW-0233">DNA recombination</keyword>
<protein>
    <submittedName>
        <fullName evidence="6">Recombinase family protein</fullName>
    </submittedName>
</protein>
<dbReference type="OrthoDB" id="8585334at2"/>
<comment type="caution">
    <text evidence="6">The sequence shown here is derived from an EMBL/GenBank/DDBJ whole genome shotgun (WGS) entry which is preliminary data.</text>
</comment>
<gene>
    <name evidence="6" type="ORF">E1N52_31000</name>
</gene>
<dbReference type="PANTHER" id="PTHR30461">
    <property type="entry name" value="DNA-INVERTASE FROM LAMBDOID PROPHAGE"/>
    <property type="match status" value="1"/>
</dbReference>
<evidence type="ECO:0000313" key="7">
    <source>
        <dbReference type="Proteomes" id="UP000295606"/>
    </source>
</evidence>
<evidence type="ECO:0000256" key="3">
    <source>
        <dbReference type="ARBA" id="ARBA00023172"/>
    </source>
</evidence>
<dbReference type="GO" id="GO:0003677">
    <property type="term" value="F:DNA binding"/>
    <property type="evidence" value="ECO:0007669"/>
    <property type="project" value="UniProtKB-KW"/>
</dbReference>